<comment type="catalytic activity">
    <reaction evidence="17">
        <text>N,N-dimethylaniline + NADPH + O2 + H(+) = N,N-dimethylaniline N-oxide + NADP(+) + H2O</text>
        <dbReference type="Rhea" id="RHEA:24468"/>
        <dbReference type="ChEBI" id="CHEBI:15377"/>
        <dbReference type="ChEBI" id="CHEBI:15378"/>
        <dbReference type="ChEBI" id="CHEBI:15379"/>
        <dbReference type="ChEBI" id="CHEBI:16269"/>
        <dbReference type="ChEBI" id="CHEBI:17735"/>
        <dbReference type="ChEBI" id="CHEBI:57783"/>
        <dbReference type="ChEBI" id="CHEBI:58349"/>
        <dbReference type="EC" id="1.14.13.8"/>
    </reaction>
    <physiologicalReaction direction="left-to-right" evidence="17">
        <dbReference type="Rhea" id="RHEA:24469"/>
    </physiologicalReaction>
</comment>
<evidence type="ECO:0000256" key="19">
    <source>
        <dbReference type="RuleBase" id="RU361177"/>
    </source>
</evidence>
<evidence type="ECO:0000256" key="9">
    <source>
        <dbReference type="ARBA" id="ARBA00022989"/>
    </source>
</evidence>
<evidence type="ECO:0000256" key="7">
    <source>
        <dbReference type="ARBA" id="ARBA00022827"/>
    </source>
</evidence>
<keyword evidence="4 18" id="KW-0285">Flavoprotein</keyword>
<evidence type="ECO:0000256" key="1">
    <source>
        <dbReference type="ARBA" id="ARBA00001974"/>
    </source>
</evidence>
<sequence>MAKTVCVVGAGVSGLVSVKQCLEEGLEPICFEKDGDVGGLWNYHDEPRDGYPSVYNSCRINNSKEMVCYSDFPIPKEFPNFMGHRHFKRYLQLYAEHFGLMKHIKFNHEVVLVEKADDFKNSGDWMVTTKNLTSGKEEKRRVNFVMVCNGHLHEPNIPKFRGLEKFKGKVLHTHDYKDFRGFEGKKILIIGIGNSAADVASELSRHAKHVYISTRRGTWVVQRAAKQGRPFDHLAVTRFRQGIPWPYLRPFMYHGINNRYSHSKYGLSPNTSFNGGSVTISDDLPNRILLGSVNMKTEVEKFTENGAVFVDGTELDDIDVVILATGFNYSFHFIQKGVIRKEREFPLLYDLVWPADLEPATLAIIGLVQPFGGLPPVNEMQARWATRVFSGNCKLPSALKRLKMVEELNARLKSKGIVSAKSIITVFFIQYVDKIAQYIGCKPNLWKFFFTDNALWRRLVFGPCTPSQWRLEGFGKWEGAKNAIEHVDDRTWYPMQSREAGKREQEGIYDGYVSLLKNVLLLIAVFFLLRFLFVNVLTTFLVKF</sequence>
<comment type="similarity">
    <text evidence="3 18 19">Belongs to the FMO family.</text>
</comment>
<dbReference type="AlphaFoldDB" id="A0A8W8JAF2"/>
<evidence type="ECO:0000256" key="2">
    <source>
        <dbReference type="ARBA" id="ARBA00004389"/>
    </source>
</evidence>
<evidence type="ECO:0000256" key="3">
    <source>
        <dbReference type="ARBA" id="ARBA00009183"/>
    </source>
</evidence>
<keyword evidence="10 18" id="KW-0560">Oxidoreductase</keyword>
<keyword evidence="11 18" id="KW-0503">Monooxygenase</keyword>
<comment type="catalytic activity">
    <reaction evidence="15">
        <text>hypotaurine + NADPH + O2 + H(+) = taurine + NADP(+) + H2O</text>
        <dbReference type="Rhea" id="RHEA:69819"/>
        <dbReference type="ChEBI" id="CHEBI:15377"/>
        <dbReference type="ChEBI" id="CHEBI:15378"/>
        <dbReference type="ChEBI" id="CHEBI:15379"/>
        <dbReference type="ChEBI" id="CHEBI:57783"/>
        <dbReference type="ChEBI" id="CHEBI:57853"/>
        <dbReference type="ChEBI" id="CHEBI:58349"/>
        <dbReference type="ChEBI" id="CHEBI:507393"/>
        <dbReference type="EC" id="1.14.13.8"/>
    </reaction>
    <physiologicalReaction direction="left-to-right" evidence="15">
        <dbReference type="Rhea" id="RHEA:69820"/>
    </physiologicalReaction>
</comment>
<evidence type="ECO:0000256" key="8">
    <source>
        <dbReference type="ARBA" id="ARBA00022857"/>
    </source>
</evidence>
<organism evidence="21 22">
    <name type="scientific">Magallana gigas</name>
    <name type="common">Pacific oyster</name>
    <name type="synonym">Crassostrea gigas</name>
    <dbReference type="NCBI Taxonomy" id="29159"/>
    <lineage>
        <taxon>Eukaryota</taxon>
        <taxon>Metazoa</taxon>
        <taxon>Spiralia</taxon>
        <taxon>Lophotrochozoa</taxon>
        <taxon>Mollusca</taxon>
        <taxon>Bivalvia</taxon>
        <taxon>Autobranchia</taxon>
        <taxon>Pteriomorphia</taxon>
        <taxon>Ostreida</taxon>
        <taxon>Ostreoidea</taxon>
        <taxon>Ostreidae</taxon>
        <taxon>Magallana</taxon>
    </lineage>
</organism>
<name>A0A8W8JAF2_MAGGI</name>
<comment type="function">
    <text evidence="13">Broad spectrum monooxygenase that catalyzes the oxygenation of a wide variety of nitrogen- and sulfur-containing compounds including xenobiotics. Catalyzes the S-oxygenation of hypotaurine to produce taurine, an organic osmolyte involved in cell volume regulation as well as a variety of cytoprotective and developmental processes. In vitro, catalyzes the N-oxygenation of trimethylamine (TMA) to produce trimethylamine N-oxide (TMAO) and could therefore participate to the detoxification of this compound that is generated by the action of gut microbiota from dietary precursors such as choline, choline containing compounds, betaine or L-carnitine.</text>
</comment>
<comment type="cofactor">
    <cofactor evidence="1 18 19">
        <name>FAD</name>
        <dbReference type="ChEBI" id="CHEBI:57692"/>
    </cofactor>
</comment>
<dbReference type="Proteomes" id="UP000005408">
    <property type="component" value="Unassembled WGS sequence"/>
</dbReference>
<keyword evidence="22" id="KW-1185">Reference proteome</keyword>
<dbReference type="PRINTS" id="PR01121">
    <property type="entry name" value="FMOXYGENASE1"/>
</dbReference>
<feature type="transmembrane region" description="Helical" evidence="20">
    <location>
        <begin position="519"/>
        <end position="542"/>
    </location>
</feature>
<keyword evidence="6 18" id="KW-0256">Endoplasmic reticulum</keyword>
<keyword evidence="12 18" id="KW-0472">Membrane</keyword>
<dbReference type="SUPFAM" id="SSF51905">
    <property type="entry name" value="FAD/NAD(P)-binding domain"/>
    <property type="match status" value="2"/>
</dbReference>
<evidence type="ECO:0000256" key="14">
    <source>
        <dbReference type="ARBA" id="ARBA00047338"/>
    </source>
</evidence>
<dbReference type="EnsemblMetazoa" id="G18089.2">
    <property type="protein sequence ID" value="G18089.2:cds"/>
    <property type="gene ID" value="G18089"/>
</dbReference>
<evidence type="ECO:0000256" key="15">
    <source>
        <dbReference type="ARBA" id="ARBA00048041"/>
    </source>
</evidence>
<evidence type="ECO:0000256" key="11">
    <source>
        <dbReference type="ARBA" id="ARBA00023033"/>
    </source>
</evidence>
<reference evidence="21" key="1">
    <citation type="submission" date="2022-08" db="UniProtKB">
        <authorList>
            <consortium name="EnsemblMetazoa"/>
        </authorList>
    </citation>
    <scope>IDENTIFICATION</scope>
    <source>
        <strain evidence="21">05x7-T-G4-1.051#20</strain>
    </source>
</reference>
<dbReference type="InterPro" id="IPR050346">
    <property type="entry name" value="FMO-like"/>
</dbReference>
<evidence type="ECO:0000256" key="20">
    <source>
        <dbReference type="SAM" id="Phobius"/>
    </source>
</evidence>
<keyword evidence="7 18" id="KW-0274">FAD</keyword>
<evidence type="ECO:0000256" key="13">
    <source>
        <dbReference type="ARBA" id="ARBA00045957"/>
    </source>
</evidence>
<comment type="subcellular location">
    <subcellularLocation>
        <location evidence="2">Endoplasmic reticulum membrane</location>
        <topology evidence="2">Single-pass membrane protein</topology>
    </subcellularLocation>
</comment>
<evidence type="ECO:0000313" key="22">
    <source>
        <dbReference type="Proteomes" id="UP000005408"/>
    </source>
</evidence>
<dbReference type="PIRSF" id="PIRSF000332">
    <property type="entry name" value="FMO"/>
    <property type="match status" value="1"/>
</dbReference>
<dbReference type="GO" id="GO:0005789">
    <property type="term" value="C:endoplasmic reticulum membrane"/>
    <property type="evidence" value="ECO:0007669"/>
    <property type="project" value="UniProtKB-SubCell"/>
</dbReference>
<dbReference type="PRINTS" id="PR00370">
    <property type="entry name" value="FMOXYGENASE"/>
</dbReference>
<dbReference type="EC" id="1.-.-.-" evidence="19"/>
<evidence type="ECO:0000256" key="17">
    <source>
        <dbReference type="ARBA" id="ARBA00049443"/>
    </source>
</evidence>
<dbReference type="Pfam" id="PF00743">
    <property type="entry name" value="FMO-like"/>
    <property type="match status" value="1"/>
</dbReference>
<dbReference type="GO" id="GO:0034899">
    <property type="term" value="F:trimethylamine monooxygenase activity"/>
    <property type="evidence" value="ECO:0007669"/>
    <property type="project" value="UniProtKB-EC"/>
</dbReference>
<dbReference type="InterPro" id="IPR020946">
    <property type="entry name" value="Flavin_mOase-like"/>
</dbReference>
<keyword evidence="9 20" id="KW-1133">Transmembrane helix</keyword>
<dbReference type="GO" id="GO:0004499">
    <property type="term" value="F:N,N-dimethylaniline monooxygenase activity"/>
    <property type="evidence" value="ECO:0007669"/>
    <property type="project" value="UniProtKB-UniRule"/>
</dbReference>
<keyword evidence="8 18" id="KW-0521">NADP</keyword>
<dbReference type="OrthoDB" id="66881at2759"/>
<protein>
    <recommendedName>
        <fullName evidence="19">Flavin-containing monooxygenase</fullName>
        <ecNumber evidence="19">1.-.-.-</ecNumber>
    </recommendedName>
</protein>
<evidence type="ECO:0000256" key="10">
    <source>
        <dbReference type="ARBA" id="ARBA00023002"/>
    </source>
</evidence>
<dbReference type="PANTHER" id="PTHR23023">
    <property type="entry name" value="DIMETHYLANILINE MONOOXYGENASE"/>
    <property type="match status" value="1"/>
</dbReference>
<evidence type="ECO:0000313" key="21">
    <source>
        <dbReference type="EnsemblMetazoa" id="G18089.2:cds"/>
    </source>
</evidence>
<dbReference type="GO" id="GO:0050660">
    <property type="term" value="F:flavin adenine dinucleotide binding"/>
    <property type="evidence" value="ECO:0007669"/>
    <property type="project" value="InterPro"/>
</dbReference>
<evidence type="ECO:0000256" key="18">
    <source>
        <dbReference type="PIRNR" id="PIRNR000332"/>
    </source>
</evidence>
<dbReference type="FunFam" id="3.50.50.60:FF:000159">
    <property type="entry name" value="Dimethylaniline monooxygenase [N-oxide-forming]"/>
    <property type="match status" value="1"/>
</dbReference>
<dbReference type="InterPro" id="IPR000960">
    <property type="entry name" value="Flavin_mOase"/>
</dbReference>
<evidence type="ECO:0000256" key="4">
    <source>
        <dbReference type="ARBA" id="ARBA00022630"/>
    </source>
</evidence>
<dbReference type="EnsemblMetazoa" id="G18089.3">
    <property type="protein sequence ID" value="G18089.3:cds"/>
    <property type="gene ID" value="G18089"/>
</dbReference>
<dbReference type="EnsemblMetazoa" id="G18089.1">
    <property type="protein sequence ID" value="G18089.1:cds"/>
    <property type="gene ID" value="G18089"/>
</dbReference>
<accession>A0A8W8JAF2</accession>
<dbReference type="Gene3D" id="3.50.50.60">
    <property type="entry name" value="FAD/NAD(P)-binding domain"/>
    <property type="match status" value="1"/>
</dbReference>
<dbReference type="GO" id="GO:0050661">
    <property type="term" value="F:NADP binding"/>
    <property type="evidence" value="ECO:0007669"/>
    <property type="project" value="InterPro"/>
</dbReference>
<evidence type="ECO:0000256" key="12">
    <source>
        <dbReference type="ARBA" id="ARBA00023136"/>
    </source>
</evidence>
<dbReference type="OMA" id="IGAINIK"/>
<evidence type="ECO:0000256" key="6">
    <source>
        <dbReference type="ARBA" id="ARBA00022824"/>
    </source>
</evidence>
<evidence type="ECO:0000256" key="5">
    <source>
        <dbReference type="ARBA" id="ARBA00022692"/>
    </source>
</evidence>
<dbReference type="InterPro" id="IPR002253">
    <property type="entry name" value="Flavin_mOase_1"/>
</dbReference>
<dbReference type="InterPro" id="IPR036188">
    <property type="entry name" value="FAD/NAD-bd_sf"/>
</dbReference>
<keyword evidence="5 20" id="KW-0812">Transmembrane</keyword>
<evidence type="ECO:0000256" key="16">
    <source>
        <dbReference type="ARBA" id="ARBA00048088"/>
    </source>
</evidence>
<proteinExistence type="inferred from homology"/>
<comment type="catalytic activity">
    <reaction evidence="14">
        <text>hypotaurine + NADH + O2 + H(+) = taurine + NAD(+) + H2O</text>
        <dbReference type="Rhea" id="RHEA:74111"/>
        <dbReference type="ChEBI" id="CHEBI:15377"/>
        <dbReference type="ChEBI" id="CHEBI:15378"/>
        <dbReference type="ChEBI" id="CHEBI:15379"/>
        <dbReference type="ChEBI" id="CHEBI:57540"/>
        <dbReference type="ChEBI" id="CHEBI:57853"/>
        <dbReference type="ChEBI" id="CHEBI:57945"/>
        <dbReference type="ChEBI" id="CHEBI:507393"/>
        <dbReference type="EC" id="1.14.13.8"/>
    </reaction>
    <physiologicalReaction direction="left-to-right" evidence="14">
        <dbReference type="Rhea" id="RHEA:74112"/>
    </physiologicalReaction>
</comment>
<comment type="catalytic activity">
    <reaction evidence="16">
        <text>trimethylamine + NADPH + O2 = trimethylamine N-oxide + NADP(+) + H2O</text>
        <dbReference type="Rhea" id="RHEA:31979"/>
        <dbReference type="ChEBI" id="CHEBI:15377"/>
        <dbReference type="ChEBI" id="CHEBI:15379"/>
        <dbReference type="ChEBI" id="CHEBI:15724"/>
        <dbReference type="ChEBI" id="CHEBI:57783"/>
        <dbReference type="ChEBI" id="CHEBI:58349"/>
        <dbReference type="ChEBI" id="CHEBI:58389"/>
        <dbReference type="EC" id="1.14.13.148"/>
    </reaction>
    <physiologicalReaction direction="left-to-right" evidence="16">
        <dbReference type="Rhea" id="RHEA:31980"/>
    </physiologicalReaction>
</comment>